<reference evidence="1 2" key="1">
    <citation type="submission" date="2023-07" db="EMBL/GenBank/DDBJ databases">
        <title>Sorghum-associated microbial communities from plants grown in Nebraska, USA.</title>
        <authorList>
            <person name="Schachtman D."/>
        </authorList>
    </citation>
    <scope>NUCLEOTIDE SEQUENCE [LARGE SCALE GENOMIC DNA]</scope>
    <source>
        <strain evidence="1 2">596</strain>
    </source>
</reference>
<evidence type="ECO:0000313" key="1">
    <source>
        <dbReference type="EMBL" id="MDR6586246.1"/>
    </source>
</evidence>
<sequence>MANIRAVRRGKVRKQEGLLRFLYSHQDRPPVRVSSGFGDVKASILRHNKRGFRAACSPPVESETEPNAKRPSGFYDLTFIVAKCKKQKQKTNKNGIVEKHEKKRRMKIMRRFDHCDYC</sequence>
<evidence type="ECO:0000313" key="2">
    <source>
        <dbReference type="Proteomes" id="UP001260715"/>
    </source>
</evidence>
<protein>
    <submittedName>
        <fullName evidence="1">Uncharacterized protein</fullName>
    </submittedName>
</protein>
<dbReference type="RefSeq" id="WP_146012857.1">
    <property type="nucleotide sequence ID" value="NZ_JAVDSJ010000006.1"/>
</dbReference>
<dbReference type="EMBL" id="JAVDSJ010000006">
    <property type="protein sequence ID" value="MDR6586246.1"/>
    <property type="molecule type" value="Genomic_DNA"/>
</dbReference>
<keyword evidence="2" id="KW-1185">Reference proteome</keyword>
<comment type="caution">
    <text evidence="1">The sequence shown here is derived from an EMBL/GenBank/DDBJ whole genome shotgun (WGS) entry which is preliminary data.</text>
</comment>
<proteinExistence type="predicted"/>
<dbReference type="Proteomes" id="UP001260715">
    <property type="component" value="Unassembled WGS sequence"/>
</dbReference>
<organism evidence="1 2">
    <name type="scientific">Herbaspirillum frisingense</name>
    <dbReference type="NCBI Taxonomy" id="92645"/>
    <lineage>
        <taxon>Bacteria</taxon>
        <taxon>Pseudomonadati</taxon>
        <taxon>Pseudomonadota</taxon>
        <taxon>Betaproteobacteria</taxon>
        <taxon>Burkholderiales</taxon>
        <taxon>Oxalobacteraceae</taxon>
        <taxon>Herbaspirillum</taxon>
    </lineage>
</organism>
<gene>
    <name evidence="1" type="ORF">J2W50_004470</name>
</gene>
<accession>A0ABU1PJZ0</accession>
<name>A0ABU1PJZ0_9BURK</name>